<feature type="transmembrane region" description="Helical" evidence="1">
    <location>
        <begin position="47"/>
        <end position="68"/>
    </location>
</feature>
<comment type="caution">
    <text evidence="2">The sequence shown here is derived from an EMBL/GenBank/DDBJ whole genome shotgun (WGS) entry which is preliminary data.</text>
</comment>
<keyword evidence="1" id="KW-1133">Transmembrane helix</keyword>
<proteinExistence type="predicted"/>
<keyword evidence="1" id="KW-0812">Transmembrane</keyword>
<name>A0ABU3TN35_9BACT</name>
<dbReference type="EMBL" id="JAWDJT010000019">
    <property type="protein sequence ID" value="MDU0372787.1"/>
    <property type="molecule type" value="Genomic_DNA"/>
</dbReference>
<reference evidence="2 3" key="1">
    <citation type="submission" date="2023-10" db="EMBL/GenBank/DDBJ databases">
        <title>Hymenobacter endophyticus sp. nov., an isolate from the leaf tissues of wheat.</title>
        <authorList>
            <person name="Dai Y."/>
        </authorList>
    </citation>
    <scope>NUCLEOTIDE SEQUENCE [LARGE SCALE GENOMIC DNA]</scope>
    <source>
        <strain evidence="2 3">ZK17L-C2</strain>
    </source>
</reference>
<organism evidence="2 3">
    <name type="scientific">Hymenobacter endophyticus</name>
    <dbReference type="NCBI Taxonomy" id="3076335"/>
    <lineage>
        <taxon>Bacteria</taxon>
        <taxon>Pseudomonadati</taxon>
        <taxon>Bacteroidota</taxon>
        <taxon>Cytophagia</taxon>
        <taxon>Cytophagales</taxon>
        <taxon>Hymenobacteraceae</taxon>
        <taxon>Hymenobacter</taxon>
    </lineage>
</organism>
<sequence>MVGDVGPWLDMRPVFGLMLAFLLLAGLLMVAFTSAYCARSHGRSFWLWFALSLVLPVVSYFVLFALILHQHMNQGQRLLNEARAILAAAARAAHPEEH</sequence>
<evidence type="ECO:0000313" key="2">
    <source>
        <dbReference type="EMBL" id="MDU0372787.1"/>
    </source>
</evidence>
<dbReference type="RefSeq" id="WP_316000144.1">
    <property type="nucleotide sequence ID" value="NZ_JAWDJT010000019.1"/>
</dbReference>
<evidence type="ECO:0000313" key="3">
    <source>
        <dbReference type="Proteomes" id="UP001250698"/>
    </source>
</evidence>
<accession>A0ABU3TN35</accession>
<dbReference type="Proteomes" id="UP001250698">
    <property type="component" value="Unassembled WGS sequence"/>
</dbReference>
<protein>
    <submittedName>
        <fullName evidence="2">Uncharacterized protein</fullName>
    </submittedName>
</protein>
<evidence type="ECO:0000256" key="1">
    <source>
        <dbReference type="SAM" id="Phobius"/>
    </source>
</evidence>
<keyword evidence="3" id="KW-1185">Reference proteome</keyword>
<gene>
    <name evidence="2" type="ORF">ROI90_20440</name>
</gene>
<keyword evidence="1" id="KW-0472">Membrane</keyword>